<dbReference type="SMART" id="SM00248">
    <property type="entry name" value="ANK"/>
    <property type="match status" value="8"/>
</dbReference>
<proteinExistence type="predicted"/>
<keyword evidence="5" id="KW-0449">Lipoprotein</keyword>
<keyword evidence="6" id="KW-1185">Reference proteome</keyword>
<sequence length="424" mass="48509">MKKIILLTILCIVALSCAKPTVKDVIKAIENDDISRFQNLRKEFHIDTLRFETGSTVFHYAYQVKATRIMQQLIQEELLIHEKDSLGYTPLLALVQDTQPNYEIIDLLLSKNVGVNDFESYNGFTPLHYAVYNKENSLVKKLLAKKAKPNQVSKSLMRSTPLHIAVENKDIESIKSLIEITSDTIKDYNEKTVVDLAIRSKDIEIQKLFYHKMAVKDKRKLFLNVCRFSDDAVFLDELIQKKWITRKLLNKSLVFAKDTITVQKLLDKGAQINYLHDEYKYGALHYAAARGNVVMLKFLLEKGANINQLSKDKTMSVLMHAAQLYDNFNSIDKKGAKLGISLTQAALDIFANSKEKNEENSLEAVKFLVSKKANLHFKDKFNANALYYAEASKNSTVAEYLKTIGVKETKKYSESKSGFRKYYN</sequence>
<evidence type="ECO:0000256" key="1">
    <source>
        <dbReference type="ARBA" id="ARBA00022737"/>
    </source>
</evidence>
<dbReference type="PANTHER" id="PTHR24198">
    <property type="entry name" value="ANKYRIN REPEAT AND PROTEIN KINASE DOMAIN-CONTAINING PROTEIN"/>
    <property type="match status" value="1"/>
</dbReference>
<evidence type="ECO:0000313" key="6">
    <source>
        <dbReference type="Proteomes" id="UP000215214"/>
    </source>
</evidence>
<dbReference type="InterPro" id="IPR002110">
    <property type="entry name" value="Ankyrin_rpt"/>
</dbReference>
<evidence type="ECO:0000313" key="5">
    <source>
        <dbReference type="EMBL" id="SNR16264.1"/>
    </source>
</evidence>
<keyword evidence="2 3" id="KW-0040">ANK repeat</keyword>
<feature type="repeat" description="ANK" evidence="3">
    <location>
        <begin position="279"/>
        <end position="311"/>
    </location>
</feature>
<dbReference type="RefSeq" id="WP_095072683.1">
    <property type="nucleotide sequence ID" value="NZ_LT899436.1"/>
</dbReference>
<dbReference type="InterPro" id="IPR036770">
    <property type="entry name" value="Ankyrin_rpt-contain_sf"/>
</dbReference>
<dbReference type="PROSITE" id="PS50297">
    <property type="entry name" value="ANK_REP_REGION"/>
    <property type="match status" value="2"/>
</dbReference>
<evidence type="ECO:0000256" key="3">
    <source>
        <dbReference type="PROSITE-ProRule" id="PRU00023"/>
    </source>
</evidence>
<dbReference type="Proteomes" id="UP000215214">
    <property type="component" value="Chromosome TJEJU"/>
</dbReference>
<name>A0A238UCR6_9FLAO</name>
<dbReference type="SUPFAM" id="SSF48403">
    <property type="entry name" value="Ankyrin repeat"/>
    <property type="match status" value="1"/>
</dbReference>
<dbReference type="PANTHER" id="PTHR24198:SF165">
    <property type="entry name" value="ANKYRIN REPEAT-CONTAINING PROTEIN-RELATED"/>
    <property type="match status" value="1"/>
</dbReference>
<dbReference type="PROSITE" id="PS51257">
    <property type="entry name" value="PROKAR_LIPOPROTEIN"/>
    <property type="match status" value="1"/>
</dbReference>
<keyword evidence="1" id="KW-0677">Repeat</keyword>
<evidence type="ECO:0000256" key="4">
    <source>
        <dbReference type="SAM" id="SignalP"/>
    </source>
</evidence>
<dbReference type="Gene3D" id="1.25.40.20">
    <property type="entry name" value="Ankyrin repeat-containing domain"/>
    <property type="match status" value="2"/>
</dbReference>
<dbReference type="AlphaFoldDB" id="A0A238UCR6"/>
<feature type="signal peptide" evidence="4">
    <location>
        <begin position="1"/>
        <end position="18"/>
    </location>
</feature>
<dbReference type="KEGG" id="tje:TJEJU_2581"/>
<feature type="chain" id="PRO_5012986238" evidence="4">
    <location>
        <begin position="19"/>
        <end position="424"/>
    </location>
</feature>
<dbReference type="Pfam" id="PF12796">
    <property type="entry name" value="Ank_2"/>
    <property type="match status" value="2"/>
</dbReference>
<feature type="repeat" description="ANK" evidence="3">
    <location>
        <begin position="122"/>
        <end position="154"/>
    </location>
</feature>
<keyword evidence="4" id="KW-0732">Signal</keyword>
<dbReference type="PROSITE" id="PS50088">
    <property type="entry name" value="ANK_REPEAT"/>
    <property type="match status" value="2"/>
</dbReference>
<dbReference type="EMBL" id="LT899436">
    <property type="protein sequence ID" value="SNR16264.1"/>
    <property type="molecule type" value="Genomic_DNA"/>
</dbReference>
<evidence type="ECO:0000256" key="2">
    <source>
        <dbReference type="ARBA" id="ARBA00023043"/>
    </source>
</evidence>
<organism evidence="5 6">
    <name type="scientific">Tenacibaculum jejuense</name>
    <dbReference type="NCBI Taxonomy" id="584609"/>
    <lineage>
        <taxon>Bacteria</taxon>
        <taxon>Pseudomonadati</taxon>
        <taxon>Bacteroidota</taxon>
        <taxon>Flavobacteriia</taxon>
        <taxon>Flavobacteriales</taxon>
        <taxon>Flavobacteriaceae</taxon>
        <taxon>Tenacibaculum</taxon>
    </lineage>
</organism>
<gene>
    <name evidence="5" type="ORF">TJEJU_2581</name>
</gene>
<accession>A0A238UCR6</accession>
<reference evidence="5 6" key="1">
    <citation type="submission" date="2017-07" db="EMBL/GenBank/DDBJ databases">
        <authorList>
            <person name="Sun Z.S."/>
            <person name="Albrecht U."/>
            <person name="Echele G."/>
            <person name="Lee C.C."/>
        </authorList>
    </citation>
    <scope>NUCLEOTIDE SEQUENCE [LARGE SCALE GENOMIC DNA]</scope>
    <source>
        <strain evidence="6">type strain: KCTC 22618</strain>
    </source>
</reference>
<dbReference type="OrthoDB" id="2575953at2"/>
<protein>
    <submittedName>
        <fullName evidence="5">Probable lipoprotein</fullName>
    </submittedName>
</protein>